<dbReference type="AlphaFoldDB" id="A0AAE3N625"/>
<dbReference type="InterPro" id="IPR038610">
    <property type="entry name" value="FliK-like_C_sf"/>
</dbReference>
<proteinExistence type="predicted"/>
<sequence>MSIQPLNPSSQGVERAGLARGSAQEDEAVAGDGAGGAFAGLLAAQDEAPVAADPAPSTERKDEEVADAATDPQAGAQAMGLLLAQSAWTQTRTAARSDAGEAAVLSPTRGRAQGMSDAGLPGTAATEWPGQEAGTSTDTSTNARPGQADATAARETPATEAASAARHGSAAAAWDAALGLPTAALAQAKTAASALRPQALPAAATRAAARETASTSITAAATQRERAQEPGGRWAPRALMPVAAPVEAAALAMNAAAPQLARAQNTEGSPGSVLPGAAVVADAPSSLADPQAGQGAAASPSPEAASFANELADQVSWWLSQKTQGAEMTLDGPGGEPVAVSVQIQGHEAHIAFRSEQAATRQLLSGALGQLEQMLGSSGLALGQVSVGSGMAGREERRSSAAPERVGATAGAGRSESAAPGQPGTPATRAGALRGGVNGAVDLYV</sequence>
<protein>
    <submittedName>
        <fullName evidence="3">Flagellar hook-length control protein FliK</fullName>
    </submittedName>
</protein>
<feature type="region of interest" description="Disordered" evidence="1">
    <location>
        <begin position="98"/>
        <end position="166"/>
    </location>
</feature>
<gene>
    <name evidence="3" type="ORF">PGB34_02520</name>
</gene>
<dbReference type="RefSeq" id="WP_271426489.1">
    <property type="nucleotide sequence ID" value="NZ_JAQIPB010000001.1"/>
</dbReference>
<evidence type="ECO:0000313" key="3">
    <source>
        <dbReference type="EMBL" id="MDA7415228.1"/>
    </source>
</evidence>
<organism evidence="3 4">
    <name type="scientific">Xenophilus arseniciresistens</name>
    <dbReference type="NCBI Taxonomy" id="1283306"/>
    <lineage>
        <taxon>Bacteria</taxon>
        <taxon>Pseudomonadati</taxon>
        <taxon>Pseudomonadota</taxon>
        <taxon>Betaproteobacteria</taxon>
        <taxon>Burkholderiales</taxon>
        <taxon>Comamonadaceae</taxon>
        <taxon>Xenophilus</taxon>
    </lineage>
</organism>
<dbReference type="InterPro" id="IPR052563">
    <property type="entry name" value="FliK"/>
</dbReference>
<feature type="domain" description="Flagellar hook-length control protein-like C-terminal" evidence="2">
    <location>
        <begin position="313"/>
        <end position="392"/>
    </location>
</feature>
<evidence type="ECO:0000259" key="2">
    <source>
        <dbReference type="Pfam" id="PF02120"/>
    </source>
</evidence>
<keyword evidence="3" id="KW-0966">Cell projection</keyword>
<keyword evidence="3" id="KW-0969">Cilium</keyword>
<feature type="compositionally biased region" description="Polar residues" evidence="1">
    <location>
        <begin position="1"/>
        <end position="12"/>
    </location>
</feature>
<keyword evidence="4" id="KW-1185">Reference proteome</keyword>
<evidence type="ECO:0000313" key="4">
    <source>
        <dbReference type="Proteomes" id="UP001212602"/>
    </source>
</evidence>
<dbReference type="PANTHER" id="PTHR37533:SF2">
    <property type="entry name" value="FLAGELLAR HOOK-LENGTH CONTROL PROTEIN"/>
    <property type="match status" value="1"/>
</dbReference>
<feature type="compositionally biased region" description="Low complexity" evidence="1">
    <location>
        <begin position="148"/>
        <end position="166"/>
    </location>
</feature>
<keyword evidence="3" id="KW-0282">Flagellum</keyword>
<feature type="region of interest" description="Disordered" evidence="1">
    <location>
        <begin position="211"/>
        <end position="235"/>
    </location>
</feature>
<feature type="compositionally biased region" description="Low complexity" evidence="1">
    <location>
        <begin position="211"/>
        <end position="222"/>
    </location>
</feature>
<comment type="caution">
    <text evidence="3">The sequence shown here is derived from an EMBL/GenBank/DDBJ whole genome shotgun (WGS) entry which is preliminary data.</text>
</comment>
<dbReference type="InterPro" id="IPR021136">
    <property type="entry name" value="Flagellar_hook_control-like_C"/>
</dbReference>
<dbReference type="CDD" id="cd17470">
    <property type="entry name" value="T3SS_Flik_C"/>
    <property type="match status" value="1"/>
</dbReference>
<feature type="compositionally biased region" description="Polar residues" evidence="1">
    <location>
        <begin position="133"/>
        <end position="144"/>
    </location>
</feature>
<dbReference type="Gene3D" id="3.30.750.140">
    <property type="match status" value="1"/>
</dbReference>
<dbReference type="Proteomes" id="UP001212602">
    <property type="component" value="Unassembled WGS sequence"/>
</dbReference>
<feature type="region of interest" description="Disordered" evidence="1">
    <location>
        <begin position="391"/>
        <end position="433"/>
    </location>
</feature>
<feature type="region of interest" description="Disordered" evidence="1">
    <location>
        <begin position="1"/>
        <end position="74"/>
    </location>
</feature>
<dbReference type="PANTHER" id="PTHR37533">
    <property type="entry name" value="FLAGELLAR HOOK-LENGTH CONTROL PROTEIN"/>
    <property type="match status" value="1"/>
</dbReference>
<name>A0AAE3N625_9BURK</name>
<accession>A0AAE3N625</accession>
<dbReference type="Pfam" id="PF02120">
    <property type="entry name" value="Flg_hook"/>
    <property type="match status" value="1"/>
</dbReference>
<dbReference type="EMBL" id="JAQIPB010000001">
    <property type="protein sequence ID" value="MDA7415228.1"/>
    <property type="molecule type" value="Genomic_DNA"/>
</dbReference>
<evidence type="ECO:0000256" key="1">
    <source>
        <dbReference type="SAM" id="MobiDB-lite"/>
    </source>
</evidence>
<reference evidence="3" key="1">
    <citation type="submission" date="2023-01" db="EMBL/GenBank/DDBJ databases">
        <title>Xenophilus mangrovi sp. nov., isolated from soil of Mangrove nature reserve.</title>
        <authorList>
            <person name="Xu S."/>
            <person name="Liu Z."/>
            <person name="Xu Y."/>
        </authorList>
    </citation>
    <scope>NUCLEOTIDE SEQUENCE</scope>
    <source>
        <strain evidence="3">YW8</strain>
    </source>
</reference>